<dbReference type="PROSITE" id="PS51257">
    <property type="entry name" value="PROKAR_LIPOPROTEIN"/>
    <property type="match status" value="1"/>
</dbReference>
<name>A0AAD4E7T8_9AGAM</name>
<feature type="region of interest" description="Disordered" evidence="1">
    <location>
        <begin position="1"/>
        <end position="22"/>
    </location>
</feature>
<feature type="compositionally biased region" description="Low complexity" evidence="1">
    <location>
        <begin position="292"/>
        <end position="323"/>
    </location>
</feature>
<dbReference type="GeneID" id="64665682"/>
<dbReference type="Proteomes" id="UP001195769">
    <property type="component" value="Unassembled WGS sequence"/>
</dbReference>
<sequence length="410" mass="44686">MIRTNSILLNSPTQSPRLSPTATYSISSSSCSSSDLNLQMQRRIRFAPLPNDQITTATPPAAVDSKQKSKQKSPSSFFRSIFKRSHPQEDVTILRRSRSPQPHDFGAPLTRANSTPIRQPKRSPSSSSDSKPRSSANSLGSGGGRHAMPMPSTRFTTPSLPTKSARRMLNGRVYGSKRQPPANPFANVRDEPEFVEWGYGGMGSVTGSSDSKYSVLAKGAPALLSHTQAQVTRTPVERNDGVGVPAPDDEDDGSGMGWVKKRKLERERLAREKQAAEFTSALDTDSRRTSTDRSSTMDSTSTRLSTLAASSAPTTPLSTTDTLPPQDYILQAVRLSPHLKNISPVVNTSPSFTHPAMNSPSTASESSKYHRQALREDDSDESEVERAEDRRKTSLGAGVEKISRHKQVIH</sequence>
<feature type="region of interest" description="Disordered" evidence="1">
    <location>
        <begin position="274"/>
        <end position="323"/>
    </location>
</feature>
<feature type="compositionally biased region" description="Polar residues" evidence="1">
    <location>
        <begin position="346"/>
        <end position="366"/>
    </location>
</feature>
<reference evidence="2" key="1">
    <citation type="journal article" date="2020" name="New Phytol.">
        <title>Comparative genomics reveals dynamic genome evolution in host specialist ectomycorrhizal fungi.</title>
        <authorList>
            <person name="Lofgren L.A."/>
            <person name="Nguyen N.H."/>
            <person name="Vilgalys R."/>
            <person name="Ruytinx J."/>
            <person name="Liao H.L."/>
            <person name="Branco S."/>
            <person name="Kuo A."/>
            <person name="LaButti K."/>
            <person name="Lipzen A."/>
            <person name="Andreopoulos W."/>
            <person name="Pangilinan J."/>
            <person name="Riley R."/>
            <person name="Hundley H."/>
            <person name="Na H."/>
            <person name="Barry K."/>
            <person name="Grigoriev I.V."/>
            <person name="Stajich J.E."/>
            <person name="Kennedy P.G."/>
        </authorList>
    </citation>
    <scope>NUCLEOTIDE SEQUENCE</scope>
    <source>
        <strain evidence="2">FC203</strain>
    </source>
</reference>
<organism evidence="2 3">
    <name type="scientific">Suillus fuscotomentosus</name>
    <dbReference type="NCBI Taxonomy" id="1912939"/>
    <lineage>
        <taxon>Eukaryota</taxon>
        <taxon>Fungi</taxon>
        <taxon>Dikarya</taxon>
        <taxon>Basidiomycota</taxon>
        <taxon>Agaricomycotina</taxon>
        <taxon>Agaricomycetes</taxon>
        <taxon>Agaricomycetidae</taxon>
        <taxon>Boletales</taxon>
        <taxon>Suillineae</taxon>
        <taxon>Suillaceae</taxon>
        <taxon>Suillus</taxon>
    </lineage>
</organism>
<protein>
    <submittedName>
        <fullName evidence="2">Uncharacterized protein</fullName>
    </submittedName>
</protein>
<dbReference type="AlphaFoldDB" id="A0AAD4E7T8"/>
<feature type="region of interest" description="Disordered" evidence="1">
    <location>
        <begin position="48"/>
        <end position="164"/>
    </location>
</feature>
<evidence type="ECO:0000256" key="1">
    <source>
        <dbReference type="SAM" id="MobiDB-lite"/>
    </source>
</evidence>
<evidence type="ECO:0000313" key="2">
    <source>
        <dbReference type="EMBL" id="KAG1899928.1"/>
    </source>
</evidence>
<feature type="compositionally biased region" description="Polar residues" evidence="1">
    <location>
        <begin position="153"/>
        <end position="162"/>
    </location>
</feature>
<dbReference type="EMBL" id="JABBWK010000029">
    <property type="protein sequence ID" value="KAG1899928.1"/>
    <property type="molecule type" value="Genomic_DNA"/>
</dbReference>
<gene>
    <name evidence="2" type="ORF">F5891DRAFT_334312</name>
</gene>
<feature type="region of interest" description="Disordered" evidence="1">
    <location>
        <begin position="346"/>
        <end position="410"/>
    </location>
</feature>
<dbReference type="RefSeq" id="XP_041225504.1">
    <property type="nucleotide sequence ID" value="XM_041371384.1"/>
</dbReference>
<proteinExistence type="predicted"/>
<feature type="compositionally biased region" description="Low complexity" evidence="1">
    <location>
        <begin position="122"/>
        <end position="135"/>
    </location>
</feature>
<accession>A0AAD4E7T8</accession>
<comment type="caution">
    <text evidence="2">The sequence shown here is derived from an EMBL/GenBank/DDBJ whole genome shotgun (WGS) entry which is preliminary data.</text>
</comment>
<evidence type="ECO:0000313" key="3">
    <source>
        <dbReference type="Proteomes" id="UP001195769"/>
    </source>
</evidence>
<keyword evidence="3" id="KW-1185">Reference proteome</keyword>
<feature type="region of interest" description="Disordered" evidence="1">
    <location>
        <begin position="226"/>
        <end position="259"/>
    </location>
</feature>